<feature type="domain" description="Ig-like SoxY" evidence="1">
    <location>
        <begin position="47"/>
        <end position="156"/>
    </location>
</feature>
<accession>A0ABS1DYI1</accession>
<reference evidence="2" key="1">
    <citation type="submission" date="2017-08" db="EMBL/GenBank/DDBJ databases">
        <authorList>
            <person name="Imhoff J.F."/>
            <person name="Rahn T."/>
            <person name="Kuenzel S."/>
            <person name="Neulinger S.C."/>
        </authorList>
    </citation>
    <scope>NUCLEOTIDE SEQUENCE</scope>
    <source>
        <strain evidence="2">IM 151</strain>
    </source>
</reference>
<name>A0ABS1DYI1_RUBGE</name>
<organism evidence="2 3">
    <name type="scientific">Rubrivivax gelatinosus</name>
    <name type="common">Rhodocyclus gelatinosus</name>
    <name type="synonym">Rhodopseudomonas gelatinosa</name>
    <dbReference type="NCBI Taxonomy" id="28068"/>
    <lineage>
        <taxon>Bacteria</taxon>
        <taxon>Pseudomonadati</taxon>
        <taxon>Pseudomonadota</taxon>
        <taxon>Betaproteobacteria</taxon>
        <taxon>Burkholderiales</taxon>
        <taxon>Sphaerotilaceae</taxon>
        <taxon>Rubrivivax</taxon>
    </lineage>
</organism>
<keyword evidence="3" id="KW-1185">Reference proteome</keyword>
<dbReference type="EMBL" id="NRRU01000070">
    <property type="protein sequence ID" value="MBK1714523.1"/>
    <property type="molecule type" value="Genomic_DNA"/>
</dbReference>
<evidence type="ECO:0000259" key="1">
    <source>
        <dbReference type="Pfam" id="PF13501"/>
    </source>
</evidence>
<comment type="caution">
    <text evidence="2">The sequence shown here is derived from an EMBL/GenBank/DDBJ whole genome shotgun (WGS) entry which is preliminary data.</text>
</comment>
<dbReference type="RefSeq" id="WP_200379375.1">
    <property type="nucleotide sequence ID" value="NZ_NRRU01000070.1"/>
</dbReference>
<dbReference type="PROSITE" id="PS51318">
    <property type="entry name" value="TAT"/>
    <property type="match status" value="1"/>
</dbReference>
<dbReference type="Pfam" id="PF13501">
    <property type="entry name" value="SoxY"/>
    <property type="match status" value="1"/>
</dbReference>
<protein>
    <submittedName>
        <fullName evidence="2">Sulfur oxidation protein SoxY</fullName>
    </submittedName>
</protein>
<gene>
    <name evidence="2" type="ORF">CKO43_17270</name>
</gene>
<reference evidence="2" key="2">
    <citation type="journal article" date="2020" name="Microorganisms">
        <title>Osmotic Adaptation and Compatible Solute Biosynthesis of Phototrophic Bacteria as Revealed from Genome Analyses.</title>
        <authorList>
            <person name="Imhoff J.F."/>
            <person name="Rahn T."/>
            <person name="Kunzel S."/>
            <person name="Keller A."/>
            <person name="Neulinger S.C."/>
        </authorList>
    </citation>
    <scope>NUCLEOTIDE SEQUENCE</scope>
    <source>
        <strain evidence="2">IM 151</strain>
    </source>
</reference>
<dbReference type="InterPro" id="IPR016568">
    <property type="entry name" value="Sulphur_oxidation_SoxY"/>
</dbReference>
<evidence type="ECO:0000313" key="3">
    <source>
        <dbReference type="Proteomes" id="UP001041814"/>
    </source>
</evidence>
<dbReference type="PIRSF" id="PIRSF010312">
    <property type="entry name" value="Sulphur_oxidation_SoxY"/>
    <property type="match status" value="1"/>
</dbReference>
<dbReference type="InterPro" id="IPR038162">
    <property type="entry name" value="SoxY_sf"/>
</dbReference>
<dbReference type="InterPro" id="IPR006311">
    <property type="entry name" value="TAT_signal"/>
</dbReference>
<dbReference type="Gene3D" id="2.60.40.2470">
    <property type="entry name" value="SoxY domain"/>
    <property type="match status" value="1"/>
</dbReference>
<sequence length="158" mass="16429">MKRRDFVVRGASLGGALALPSPGARAQAQTPAGALAPDPGSFRQALQDFVGGASVVEDGLLLDLPSLGDNPAAVPVKLRVTRPISEQLYCEEIIVLAELNPVPLVCRFRFTPATGSAEAAIRVRLSQSQTIHALARMSDGQVLAARQEVVVGSGGCGM</sequence>
<evidence type="ECO:0000313" key="2">
    <source>
        <dbReference type="EMBL" id="MBK1714523.1"/>
    </source>
</evidence>
<proteinExistence type="predicted"/>
<dbReference type="Proteomes" id="UP001041814">
    <property type="component" value="Unassembled WGS sequence"/>
</dbReference>
<dbReference type="InterPro" id="IPR032711">
    <property type="entry name" value="SoxY"/>
</dbReference>